<dbReference type="Gene3D" id="3.20.20.80">
    <property type="entry name" value="Glycosidases"/>
    <property type="match status" value="1"/>
</dbReference>
<feature type="signal peptide" evidence="1">
    <location>
        <begin position="1"/>
        <end position="19"/>
    </location>
</feature>
<evidence type="ECO:0008006" key="4">
    <source>
        <dbReference type="Google" id="ProtNLM"/>
    </source>
</evidence>
<dbReference type="Proteomes" id="UP001519460">
    <property type="component" value="Unassembled WGS sequence"/>
</dbReference>
<dbReference type="PANTHER" id="PTHR37398">
    <property type="entry name" value="ENDO-BETA-1,4-MANNANASE"/>
    <property type="match status" value="1"/>
</dbReference>
<comment type="caution">
    <text evidence="2">The sequence shown here is derived from an EMBL/GenBank/DDBJ whole genome shotgun (WGS) entry which is preliminary data.</text>
</comment>
<gene>
    <name evidence="2" type="ORF">BaRGS_00031295</name>
</gene>
<reference evidence="2 3" key="1">
    <citation type="journal article" date="2023" name="Sci. Data">
        <title>Genome assembly of the Korean intertidal mud-creeper Batillaria attramentaria.</title>
        <authorList>
            <person name="Patra A.K."/>
            <person name="Ho P.T."/>
            <person name="Jun S."/>
            <person name="Lee S.J."/>
            <person name="Kim Y."/>
            <person name="Won Y.J."/>
        </authorList>
    </citation>
    <scope>NUCLEOTIDE SEQUENCE [LARGE SCALE GENOMIC DNA]</scope>
    <source>
        <strain evidence="2">Wonlab-2016</strain>
    </source>
</reference>
<name>A0ABD0JQW0_9CAEN</name>
<dbReference type="PANTHER" id="PTHR37398:SF3">
    <property type="entry name" value="GLYCOSIDE HYDROLASE FAMILY 5 DOMAIN-CONTAINING PROTEIN"/>
    <property type="match status" value="1"/>
</dbReference>
<feature type="chain" id="PRO_5044829979" description="Mannan endo-1,4-beta-mannosidase" evidence="1">
    <location>
        <begin position="20"/>
        <end position="392"/>
    </location>
</feature>
<evidence type="ECO:0000313" key="3">
    <source>
        <dbReference type="Proteomes" id="UP001519460"/>
    </source>
</evidence>
<keyword evidence="1" id="KW-0732">Signal</keyword>
<keyword evidence="3" id="KW-1185">Reference proteome</keyword>
<accession>A0ABD0JQW0</accession>
<dbReference type="InterPro" id="IPR017853">
    <property type="entry name" value="GH"/>
</dbReference>
<evidence type="ECO:0000313" key="2">
    <source>
        <dbReference type="EMBL" id="KAK7477471.1"/>
    </source>
</evidence>
<dbReference type="SUPFAM" id="SSF51445">
    <property type="entry name" value="(Trans)glycosidases"/>
    <property type="match status" value="1"/>
</dbReference>
<protein>
    <recommendedName>
        <fullName evidence="4">Mannan endo-1,4-beta-mannosidase</fullName>
    </recommendedName>
</protein>
<evidence type="ECO:0000256" key="1">
    <source>
        <dbReference type="SAM" id="SignalP"/>
    </source>
</evidence>
<proteinExistence type="predicted"/>
<dbReference type="AlphaFoldDB" id="A0ABD0JQW0"/>
<organism evidence="2 3">
    <name type="scientific">Batillaria attramentaria</name>
    <dbReference type="NCBI Taxonomy" id="370345"/>
    <lineage>
        <taxon>Eukaryota</taxon>
        <taxon>Metazoa</taxon>
        <taxon>Spiralia</taxon>
        <taxon>Lophotrochozoa</taxon>
        <taxon>Mollusca</taxon>
        <taxon>Gastropoda</taxon>
        <taxon>Caenogastropoda</taxon>
        <taxon>Sorbeoconcha</taxon>
        <taxon>Cerithioidea</taxon>
        <taxon>Batillariidae</taxon>
        <taxon>Batillaria</taxon>
    </lineage>
</organism>
<sequence>MKVVGILLLCFLGLGQAEAKLHVCGDHFCDSSNRRVFLSGANAAWFFEGFDFGNNQYPYERKAGYENWITQIRNHGGNSIRVFLHDNCQTTPYIDDHNGHTYAPDKEGHLVRDLNDLLHFAALHKVYVFFVLFSGAQKKDTHWKLQGLIVDNTKRQAYVDNALKPIVRGVKNQPYLGGWEIMNEMEGVITIEGSGDACFDTSVLSGSGAGFAGQTYHPKQLLAFINHLTAAIKSEDHSALVTSGSWNPKSNTDSTHFGHKYHNFYSDHCLVHAGNNAHPSGKLDFFQIHTYAKAQGDHYDNVAPFYHSGQEKSVYGLSKPVVIGEFSHHKGDGWAITSQYNHAYYHGYAGAWAWQYKQEPSDHDQDDAATINRGLNQLKGKNDQSNGGLVTL</sequence>
<dbReference type="EMBL" id="JACVVK020000349">
    <property type="protein sequence ID" value="KAK7477471.1"/>
    <property type="molecule type" value="Genomic_DNA"/>
</dbReference>